<evidence type="ECO:0000313" key="2">
    <source>
        <dbReference type="EMBL" id="KAK4724072.1"/>
    </source>
</evidence>
<comment type="caution">
    <text evidence="2">The sequence shown here is derived from an EMBL/GenBank/DDBJ whole genome shotgun (WGS) entry which is preliminary data.</text>
</comment>
<accession>A0AAV9LEG9</accession>
<proteinExistence type="predicted"/>
<sequence length="68" mass="7495">MPKLKRLQKKQNSSQLVSDSQGAESTPSFLQSTSCLPPHQTTSFLATTHSVPLFQSTLQVPPKFQHVS</sequence>
<evidence type="ECO:0000313" key="3">
    <source>
        <dbReference type="Proteomes" id="UP001311915"/>
    </source>
</evidence>
<dbReference type="EMBL" id="JAWPEI010000006">
    <property type="protein sequence ID" value="KAK4724072.1"/>
    <property type="molecule type" value="Genomic_DNA"/>
</dbReference>
<evidence type="ECO:0000256" key="1">
    <source>
        <dbReference type="SAM" id="MobiDB-lite"/>
    </source>
</evidence>
<feature type="compositionally biased region" description="Polar residues" evidence="1">
    <location>
        <begin position="10"/>
        <end position="34"/>
    </location>
</feature>
<protein>
    <submittedName>
        <fullName evidence="2">Uncharacterized protein</fullName>
    </submittedName>
</protein>
<keyword evidence="3" id="KW-1185">Reference proteome</keyword>
<feature type="region of interest" description="Disordered" evidence="1">
    <location>
        <begin position="1"/>
        <end position="34"/>
    </location>
</feature>
<organism evidence="2 3">
    <name type="scientific">Solanum pinnatisectum</name>
    <name type="common">tansyleaf nightshade</name>
    <dbReference type="NCBI Taxonomy" id="50273"/>
    <lineage>
        <taxon>Eukaryota</taxon>
        <taxon>Viridiplantae</taxon>
        <taxon>Streptophyta</taxon>
        <taxon>Embryophyta</taxon>
        <taxon>Tracheophyta</taxon>
        <taxon>Spermatophyta</taxon>
        <taxon>Magnoliopsida</taxon>
        <taxon>eudicotyledons</taxon>
        <taxon>Gunneridae</taxon>
        <taxon>Pentapetalae</taxon>
        <taxon>asterids</taxon>
        <taxon>lamiids</taxon>
        <taxon>Solanales</taxon>
        <taxon>Solanaceae</taxon>
        <taxon>Solanoideae</taxon>
        <taxon>Solaneae</taxon>
        <taxon>Solanum</taxon>
    </lineage>
</organism>
<dbReference type="Proteomes" id="UP001311915">
    <property type="component" value="Unassembled WGS sequence"/>
</dbReference>
<gene>
    <name evidence="2" type="ORF">R3W88_026851</name>
</gene>
<reference evidence="2 3" key="1">
    <citation type="submission" date="2023-10" db="EMBL/GenBank/DDBJ databases">
        <title>Genome-Wide Identification Analysis in wild type Solanum Pinnatisectum Reveals Some Genes Defensing Phytophthora Infestans.</title>
        <authorList>
            <person name="Sun C."/>
        </authorList>
    </citation>
    <scope>NUCLEOTIDE SEQUENCE [LARGE SCALE GENOMIC DNA]</scope>
    <source>
        <strain evidence="2">LQN</strain>
        <tissue evidence="2">Leaf</tissue>
    </source>
</reference>
<name>A0AAV9LEG9_9SOLN</name>
<dbReference type="AlphaFoldDB" id="A0AAV9LEG9"/>